<dbReference type="Pfam" id="PF01381">
    <property type="entry name" value="HTH_3"/>
    <property type="match status" value="1"/>
</dbReference>
<dbReference type="SUPFAM" id="SSF52540">
    <property type="entry name" value="P-loop containing nucleoside triphosphate hydrolases"/>
    <property type="match status" value="1"/>
</dbReference>
<evidence type="ECO:0000313" key="2">
    <source>
        <dbReference type="EMBL" id="HJB40736.1"/>
    </source>
</evidence>
<dbReference type="Gene3D" id="1.10.260.40">
    <property type="entry name" value="lambda repressor-like DNA-binding domains"/>
    <property type="match status" value="1"/>
</dbReference>
<reference evidence="2" key="2">
    <citation type="submission" date="2021-04" db="EMBL/GenBank/DDBJ databases">
        <authorList>
            <person name="Gilroy R."/>
        </authorList>
    </citation>
    <scope>NUCLEOTIDE SEQUENCE</scope>
    <source>
        <strain evidence="2">ChiBcec8-14828</strain>
    </source>
</reference>
<reference evidence="2" key="1">
    <citation type="journal article" date="2021" name="PeerJ">
        <title>Extensive microbial diversity within the chicken gut microbiome revealed by metagenomics and culture.</title>
        <authorList>
            <person name="Gilroy R."/>
            <person name="Ravi A."/>
            <person name="Getino M."/>
            <person name="Pursley I."/>
            <person name="Horton D.L."/>
            <person name="Alikhan N.F."/>
            <person name="Baker D."/>
            <person name="Gharbi K."/>
            <person name="Hall N."/>
            <person name="Watson M."/>
            <person name="Adriaenssens E.M."/>
            <person name="Foster-Nyarko E."/>
            <person name="Jarju S."/>
            <person name="Secka A."/>
            <person name="Antonio M."/>
            <person name="Oren A."/>
            <person name="Chaudhuri R.R."/>
            <person name="La Ragione R."/>
            <person name="Hildebrand F."/>
            <person name="Pallen M.J."/>
        </authorList>
    </citation>
    <scope>NUCLEOTIDE SEQUENCE</scope>
    <source>
        <strain evidence="2">ChiBcec8-14828</strain>
    </source>
</reference>
<dbReference type="SMART" id="SM00530">
    <property type="entry name" value="HTH_XRE"/>
    <property type="match status" value="1"/>
</dbReference>
<dbReference type="CDD" id="cd00093">
    <property type="entry name" value="HTH_XRE"/>
    <property type="match status" value="1"/>
</dbReference>
<proteinExistence type="predicted"/>
<dbReference type="PROSITE" id="PS50943">
    <property type="entry name" value="HTH_CROC1"/>
    <property type="match status" value="1"/>
</dbReference>
<dbReference type="InterPro" id="IPR050678">
    <property type="entry name" value="DNA_Partitioning_ATPase"/>
</dbReference>
<dbReference type="SUPFAM" id="SSF47413">
    <property type="entry name" value="lambda repressor-like DNA-binding domains"/>
    <property type="match status" value="1"/>
</dbReference>
<dbReference type="Gene3D" id="3.40.50.300">
    <property type="entry name" value="P-loop containing nucleotide triphosphate hydrolases"/>
    <property type="match status" value="1"/>
</dbReference>
<dbReference type="CDD" id="cd02042">
    <property type="entry name" value="ParAB_family"/>
    <property type="match status" value="1"/>
</dbReference>
<dbReference type="Pfam" id="PF13614">
    <property type="entry name" value="AAA_31"/>
    <property type="match status" value="1"/>
</dbReference>
<accession>A0A9D2M3F4</accession>
<dbReference type="PANTHER" id="PTHR13696:SF99">
    <property type="entry name" value="COBYRINIC ACID AC-DIAMIDE SYNTHASE"/>
    <property type="match status" value="1"/>
</dbReference>
<evidence type="ECO:0000259" key="1">
    <source>
        <dbReference type="PROSITE" id="PS50943"/>
    </source>
</evidence>
<comment type="caution">
    <text evidence="2">The sequence shown here is derived from an EMBL/GenBank/DDBJ whole genome shotgun (WGS) entry which is preliminary data.</text>
</comment>
<dbReference type="AlphaFoldDB" id="A0A9D2M3F4"/>
<feature type="domain" description="HTH cro/C1-type" evidence="1">
    <location>
        <begin position="9"/>
        <end position="63"/>
    </location>
</feature>
<dbReference type="InterPro" id="IPR025669">
    <property type="entry name" value="AAA_dom"/>
</dbReference>
<dbReference type="GO" id="GO:0003677">
    <property type="term" value="F:DNA binding"/>
    <property type="evidence" value="ECO:0007669"/>
    <property type="project" value="InterPro"/>
</dbReference>
<name>A0A9D2M3F4_9FIRM</name>
<dbReference type="InterPro" id="IPR001387">
    <property type="entry name" value="Cro/C1-type_HTH"/>
</dbReference>
<dbReference type="InterPro" id="IPR027417">
    <property type="entry name" value="P-loop_NTPase"/>
</dbReference>
<evidence type="ECO:0000313" key="3">
    <source>
        <dbReference type="Proteomes" id="UP000824209"/>
    </source>
</evidence>
<dbReference type="EMBL" id="DWYA01000090">
    <property type="protein sequence ID" value="HJB40736.1"/>
    <property type="molecule type" value="Genomic_DNA"/>
</dbReference>
<organism evidence="2 3">
    <name type="scientific">Candidatus Ruthenibacterium avium</name>
    <dbReference type="NCBI Taxonomy" id="2838751"/>
    <lineage>
        <taxon>Bacteria</taxon>
        <taxon>Bacillati</taxon>
        <taxon>Bacillota</taxon>
        <taxon>Clostridia</taxon>
        <taxon>Eubacteriales</taxon>
        <taxon>Oscillospiraceae</taxon>
        <taxon>Ruthenibacterium</taxon>
    </lineage>
</organism>
<dbReference type="PANTHER" id="PTHR13696">
    <property type="entry name" value="P-LOOP CONTAINING NUCLEOSIDE TRIPHOSPHATE HYDROLASE"/>
    <property type="match status" value="1"/>
</dbReference>
<dbReference type="InterPro" id="IPR010982">
    <property type="entry name" value="Lambda_DNA-bd_dom_sf"/>
</dbReference>
<sequence length="322" mass="36037">MTRVDYEAIRAKRIELDITQKDLSERSGVNVNIIKQVETGRSNTDEDNLKAICEVLGLNLDDVYHKDFHDTRVVAVLNNKGGCGKTSLCCGVGSALAEQGYRVLLIDSDAQRNLSSSFDMPRTPQHFGKAVLQEESLLDYIQPTSYAGIDMIVADVSMGMLDMNIFTKVHRENIVRSILQPVVEKGWYDYVLIDTNPNLSLLNFNVVNACDYCIIPVQPAGFDVDGLGTVVEFIQGVAKYNPKLKIAGIVINRYDARSRIISETAVSQLQQGYGELLFETKIQVDSKLQASQWENVPILAYTNSRITKEYRALSKEIVKRCM</sequence>
<dbReference type="Proteomes" id="UP000824209">
    <property type="component" value="Unassembled WGS sequence"/>
</dbReference>
<gene>
    <name evidence="2" type="ORF">H9943_10130</name>
</gene>
<protein>
    <submittedName>
        <fullName evidence="2">AAA family ATPase</fullName>
    </submittedName>
</protein>